<feature type="compositionally biased region" description="Acidic residues" evidence="2">
    <location>
        <begin position="48"/>
        <end position="67"/>
    </location>
</feature>
<reference evidence="4" key="1">
    <citation type="submission" date="2017-09" db="EMBL/GenBank/DDBJ databases">
        <title>The Reconstruction of 2,631 Draft Metagenome-Assembled Genomes from the Global Oceans.</title>
        <authorList>
            <person name="Tully B.J."/>
            <person name="Graham E.D."/>
            <person name="Heidelberg J.F."/>
        </authorList>
    </citation>
    <scope>NUCLEOTIDE SEQUENCE [LARGE SCALE GENOMIC DNA]</scope>
</reference>
<comment type="caution">
    <text evidence="3">The sequence shown here is derived from an EMBL/GenBank/DDBJ whole genome shotgun (WGS) entry which is preliminary data.</text>
</comment>
<feature type="region of interest" description="Disordered" evidence="2">
    <location>
        <begin position="48"/>
        <end position="85"/>
    </location>
</feature>
<organism evidence="3 4">
    <name type="scientific">Candidatus Iainarchaeum sp</name>
    <dbReference type="NCBI Taxonomy" id="3101447"/>
    <lineage>
        <taxon>Archaea</taxon>
        <taxon>Candidatus Iainarchaeota</taxon>
        <taxon>Candidatus Iainarchaeia</taxon>
        <taxon>Candidatus Iainarchaeales</taxon>
        <taxon>Candidatus Iainarchaeaceae</taxon>
        <taxon>Candidatus Iainarchaeum</taxon>
    </lineage>
</organism>
<proteinExistence type="predicted"/>
<keyword evidence="1" id="KW-0175">Coiled coil</keyword>
<feature type="coiled-coil region" evidence="1">
    <location>
        <begin position="265"/>
        <end position="316"/>
    </location>
</feature>
<evidence type="ECO:0000313" key="3">
    <source>
        <dbReference type="EMBL" id="MAG18076.1"/>
    </source>
</evidence>
<evidence type="ECO:0000313" key="4">
    <source>
        <dbReference type="Proteomes" id="UP000226712"/>
    </source>
</evidence>
<accession>A0A2D6LPD7</accession>
<evidence type="ECO:0000256" key="2">
    <source>
        <dbReference type="SAM" id="MobiDB-lite"/>
    </source>
</evidence>
<protein>
    <submittedName>
        <fullName evidence="3">Uncharacterized protein</fullName>
    </submittedName>
</protein>
<evidence type="ECO:0000256" key="1">
    <source>
        <dbReference type="SAM" id="Coils"/>
    </source>
</evidence>
<dbReference type="AlphaFoldDB" id="A0A2D6LPD7"/>
<dbReference type="Proteomes" id="UP000226712">
    <property type="component" value="Unassembled WGS sequence"/>
</dbReference>
<dbReference type="EMBL" id="NZBD01000005">
    <property type="protein sequence ID" value="MAG18076.1"/>
    <property type="molecule type" value="Genomic_DNA"/>
</dbReference>
<name>A0A2D6LPD7_9ARCH</name>
<sequence>MFLNKKSTNHCNKFTFGGVELNMKNPFAAMALILIILLSLVAVADDTNATDETESDDDSDETEEEEENGRRGRPQNIDQNSRSDVRPIAVQEVHRIAKERREEIRANVHDAREIAKAKADEFTDIRDRLKNASRADKNVLRKDLRVISRETLLSQVNTILAKLQEIKESEHAPENIDELIAEFEGYQAALGNEDISREELIEISKEVKAFWKNSKILLLKRVSRSLNAKMNGLTNKLGTFIERTSALAEKLNERGIDTSSIDSGIATLTQDASDLNALHASLRERLAGVESREDAREVLEEIHEELKEMNKKIIADFRLVKELFKELRELNRTNATNTDTNSSGDENSS</sequence>
<gene>
    <name evidence="3" type="ORF">CL944_01220</name>
</gene>